<dbReference type="EMBL" id="OU899036">
    <property type="protein sequence ID" value="CAH1731405.1"/>
    <property type="molecule type" value="Genomic_DNA"/>
</dbReference>
<reference evidence="1" key="2">
    <citation type="submission" date="2022-10" db="EMBL/GenBank/DDBJ databases">
        <authorList>
            <consortium name="ENA_rothamsted_submissions"/>
            <consortium name="culmorum"/>
            <person name="King R."/>
        </authorList>
    </citation>
    <scope>NUCLEOTIDE SEQUENCE</scope>
</reference>
<sequence length="168" mass="16325">MRSKPPVLFQVFGPIGCGRRTRRGLDHRVSVVGVIVVGGRGFFASGGGGGYSCGGSGYGGIAAGRAGISATASAAVDVGAGGDNGGGGRGDGDGGAVGLGNITTTVVVVDVGYDNGVCGTIGSVAVGPPEHSQHNIRETRRCGDFSAAVEAAADGYPTGVNETSLKTV</sequence>
<reference evidence="1" key="1">
    <citation type="submission" date="2022-02" db="EMBL/GenBank/DDBJ databases">
        <authorList>
            <person name="King R."/>
        </authorList>
    </citation>
    <scope>NUCLEOTIDE SEQUENCE</scope>
</reference>
<keyword evidence="2" id="KW-1185">Reference proteome</keyword>
<evidence type="ECO:0000313" key="1">
    <source>
        <dbReference type="EMBL" id="CAH1731405.1"/>
    </source>
</evidence>
<gene>
    <name evidence="1" type="ORF">APHIGO_LOCUS8118</name>
</gene>
<protein>
    <submittedName>
        <fullName evidence="1">Uncharacterized protein</fullName>
    </submittedName>
</protein>
<evidence type="ECO:0000313" key="2">
    <source>
        <dbReference type="Proteomes" id="UP001154329"/>
    </source>
</evidence>
<dbReference type="Proteomes" id="UP001154329">
    <property type="component" value="Chromosome 3"/>
</dbReference>
<name>A0A9P0JAV0_APHGO</name>
<dbReference type="AlphaFoldDB" id="A0A9P0JAV0"/>
<proteinExistence type="predicted"/>
<organism evidence="1 2">
    <name type="scientific">Aphis gossypii</name>
    <name type="common">Cotton aphid</name>
    <dbReference type="NCBI Taxonomy" id="80765"/>
    <lineage>
        <taxon>Eukaryota</taxon>
        <taxon>Metazoa</taxon>
        <taxon>Ecdysozoa</taxon>
        <taxon>Arthropoda</taxon>
        <taxon>Hexapoda</taxon>
        <taxon>Insecta</taxon>
        <taxon>Pterygota</taxon>
        <taxon>Neoptera</taxon>
        <taxon>Paraneoptera</taxon>
        <taxon>Hemiptera</taxon>
        <taxon>Sternorrhyncha</taxon>
        <taxon>Aphidomorpha</taxon>
        <taxon>Aphidoidea</taxon>
        <taxon>Aphididae</taxon>
        <taxon>Aphidini</taxon>
        <taxon>Aphis</taxon>
        <taxon>Aphis</taxon>
    </lineage>
</organism>
<accession>A0A9P0JAV0</accession>